<keyword evidence="13" id="KW-1185">Reference proteome</keyword>
<organism evidence="12 13">
    <name type="scientific">Streptomyces nigra</name>
    <dbReference type="NCBI Taxonomy" id="1827580"/>
    <lineage>
        <taxon>Bacteria</taxon>
        <taxon>Bacillati</taxon>
        <taxon>Actinomycetota</taxon>
        <taxon>Actinomycetes</taxon>
        <taxon>Kitasatosporales</taxon>
        <taxon>Streptomycetaceae</taxon>
        <taxon>Streptomyces</taxon>
    </lineage>
</organism>
<evidence type="ECO:0000259" key="10">
    <source>
        <dbReference type="Pfam" id="PF06738"/>
    </source>
</evidence>
<dbReference type="InterPro" id="IPR024528">
    <property type="entry name" value="ThrE_2"/>
</dbReference>
<dbReference type="Proteomes" id="UP001622690">
    <property type="component" value="Chromosome"/>
</dbReference>
<dbReference type="Pfam" id="PF06738">
    <property type="entry name" value="ThrE"/>
    <property type="match status" value="1"/>
</dbReference>
<feature type="transmembrane region" description="Helical" evidence="9">
    <location>
        <begin position="287"/>
        <end position="306"/>
    </location>
</feature>
<evidence type="ECO:0000259" key="11">
    <source>
        <dbReference type="Pfam" id="PF12821"/>
    </source>
</evidence>
<protein>
    <submittedName>
        <fullName evidence="12">Threonine/serine exporter family protein</fullName>
    </submittedName>
</protein>
<dbReference type="RefSeq" id="WP_364921888.1">
    <property type="nucleotide sequence ID" value="NZ_CP108125.1"/>
</dbReference>
<evidence type="ECO:0000256" key="7">
    <source>
        <dbReference type="ARBA" id="ARBA00034125"/>
    </source>
</evidence>
<evidence type="ECO:0000313" key="13">
    <source>
        <dbReference type="Proteomes" id="UP001622690"/>
    </source>
</evidence>
<dbReference type="EMBL" id="CP108125">
    <property type="protein sequence ID" value="WTO84405.1"/>
    <property type="molecule type" value="Genomic_DNA"/>
</dbReference>
<dbReference type="Pfam" id="PF12821">
    <property type="entry name" value="ThrE_2"/>
    <property type="match status" value="1"/>
</dbReference>
<feature type="transmembrane region" description="Helical" evidence="9">
    <location>
        <begin position="465"/>
        <end position="490"/>
    </location>
</feature>
<dbReference type="InterPro" id="IPR010619">
    <property type="entry name" value="ThrE-like_N"/>
</dbReference>
<feature type="compositionally biased region" description="Basic and acidic residues" evidence="8">
    <location>
        <begin position="1"/>
        <end position="15"/>
    </location>
</feature>
<gene>
    <name evidence="12" type="ORF">OHU27_19060</name>
</gene>
<evidence type="ECO:0000256" key="9">
    <source>
        <dbReference type="SAM" id="Phobius"/>
    </source>
</evidence>
<evidence type="ECO:0000256" key="6">
    <source>
        <dbReference type="ARBA" id="ARBA00023136"/>
    </source>
</evidence>
<feature type="transmembrane region" description="Helical" evidence="9">
    <location>
        <begin position="496"/>
        <end position="517"/>
    </location>
</feature>
<keyword evidence="2" id="KW-1003">Cell membrane</keyword>
<dbReference type="InterPro" id="IPR050539">
    <property type="entry name" value="ThrE_Dicarb/AminoAcid_Exp"/>
</dbReference>
<evidence type="ECO:0000313" key="12">
    <source>
        <dbReference type="EMBL" id="WTO84405.1"/>
    </source>
</evidence>
<keyword evidence="3" id="KW-0997">Cell inner membrane</keyword>
<feature type="transmembrane region" description="Helical" evidence="9">
    <location>
        <begin position="414"/>
        <end position="431"/>
    </location>
</feature>
<proteinExistence type="inferred from homology"/>
<feature type="domain" description="Threonine/serine exporter-like N-terminal" evidence="10">
    <location>
        <begin position="126"/>
        <end position="369"/>
    </location>
</feature>
<dbReference type="PANTHER" id="PTHR34390:SF1">
    <property type="entry name" value="SUCCINATE TRANSPORTER SUBUNIT YJJB-RELATED"/>
    <property type="match status" value="1"/>
</dbReference>
<evidence type="ECO:0000256" key="2">
    <source>
        <dbReference type="ARBA" id="ARBA00022475"/>
    </source>
</evidence>
<evidence type="ECO:0000256" key="1">
    <source>
        <dbReference type="ARBA" id="ARBA00004651"/>
    </source>
</evidence>
<keyword evidence="4 9" id="KW-0812">Transmembrane</keyword>
<dbReference type="PANTHER" id="PTHR34390">
    <property type="entry name" value="UPF0442 PROTEIN YJJB-RELATED"/>
    <property type="match status" value="1"/>
</dbReference>
<evidence type="ECO:0000256" key="8">
    <source>
        <dbReference type="SAM" id="MobiDB-lite"/>
    </source>
</evidence>
<comment type="subcellular location">
    <subcellularLocation>
        <location evidence="1">Cell membrane</location>
        <topology evidence="1">Multi-pass membrane protein</topology>
    </subcellularLocation>
</comment>
<feature type="region of interest" description="Disordered" evidence="8">
    <location>
        <begin position="1"/>
        <end position="86"/>
    </location>
</feature>
<feature type="domain" description="Threonine/Serine exporter ThrE" evidence="11">
    <location>
        <begin position="392"/>
        <end position="518"/>
    </location>
</feature>
<keyword evidence="5 9" id="KW-1133">Transmembrane helix</keyword>
<feature type="transmembrane region" description="Helical" evidence="9">
    <location>
        <begin position="437"/>
        <end position="458"/>
    </location>
</feature>
<evidence type="ECO:0000256" key="5">
    <source>
        <dbReference type="ARBA" id="ARBA00022989"/>
    </source>
</evidence>
<comment type="similarity">
    <text evidence="7">Belongs to the ThrE exporter (TC 2.A.79) family.</text>
</comment>
<evidence type="ECO:0000256" key="4">
    <source>
        <dbReference type="ARBA" id="ARBA00022692"/>
    </source>
</evidence>
<keyword evidence="6 9" id="KW-0472">Membrane</keyword>
<feature type="transmembrane region" description="Helical" evidence="9">
    <location>
        <begin position="352"/>
        <end position="370"/>
    </location>
</feature>
<accession>A0ABZ1J0F1</accession>
<feature type="transmembrane region" description="Helical" evidence="9">
    <location>
        <begin position="390"/>
        <end position="407"/>
    </location>
</feature>
<sequence length="543" mass="57550">MTDAEDRKPQSDEARMAFTPPAGVEVGDSESETTSEFALPKGLDVPQQPPADREGSAFSTPRGYAAEDTLPGFTPPDGIPKISLTKDVPWQDRMRTMLRMPVAERPAPERPHKAEEEGPAVPRVLDLTLRIGELLLAGGEGAEDVEAAMFAVCRSYGLDRCEPSVTFTLLSISYQPSLVDDPVSAARTVRRRGTDYTRLAAVYQLVDDLSDAETHISLEEAYRRLAEIRRNRHPYPTWVLTAASGLLAGAASVLVGGGLLVFVAAAVGAMLGDRLAWLAAGRGLPEFYQFTVAAMPPAAVGVALTLSHADVKASAVITGGLFALLPGRALVAGVQDGLTGFYITAAARLLEVMYFFVGIVTGVLVVLYFGVNLGAKLNPDAALHISERPYWQIAASMLLSLTFAVLLQQERSTVLAVTLNGGVAWVVYGAMRYAGELSPVASTAVAAGLVGLFGQLMARYRFASALPYTTAAIGPLLPGSATYFGLLSIAQNEVDAGLVSLATAASLALAIAIGVNLGSEISRLFLRIGSPEKRRSAKRTRGF</sequence>
<reference evidence="12 13" key="1">
    <citation type="submission" date="2022-10" db="EMBL/GenBank/DDBJ databases">
        <title>The complete genomes of actinobacterial strains from the NBC collection.</title>
        <authorList>
            <person name="Joergensen T.S."/>
            <person name="Alvarez Arevalo M."/>
            <person name="Sterndorff E.B."/>
            <person name="Faurdal D."/>
            <person name="Vuksanovic O."/>
            <person name="Mourched A.-S."/>
            <person name="Charusanti P."/>
            <person name="Shaw S."/>
            <person name="Blin K."/>
            <person name="Weber T."/>
        </authorList>
    </citation>
    <scope>NUCLEOTIDE SEQUENCE [LARGE SCALE GENOMIC DNA]</scope>
    <source>
        <strain evidence="12 13">NBC_00206</strain>
    </source>
</reference>
<feature type="transmembrane region" description="Helical" evidence="9">
    <location>
        <begin position="238"/>
        <end position="267"/>
    </location>
</feature>
<name>A0ABZ1J0F1_9ACTN</name>
<evidence type="ECO:0000256" key="3">
    <source>
        <dbReference type="ARBA" id="ARBA00022519"/>
    </source>
</evidence>